<evidence type="ECO:0000313" key="2">
    <source>
        <dbReference type="Proteomes" id="UP000024635"/>
    </source>
</evidence>
<proteinExistence type="predicted"/>
<dbReference type="Proteomes" id="UP000024635">
    <property type="component" value="Unassembled WGS sequence"/>
</dbReference>
<dbReference type="EMBL" id="JARK01001571">
    <property type="protein sequence ID" value="EYB89124.1"/>
    <property type="molecule type" value="Genomic_DNA"/>
</dbReference>
<dbReference type="AlphaFoldDB" id="A0A016SFR0"/>
<evidence type="ECO:0000313" key="1">
    <source>
        <dbReference type="EMBL" id="EYB89124.1"/>
    </source>
</evidence>
<comment type="caution">
    <text evidence="1">The sequence shown here is derived from an EMBL/GenBank/DDBJ whole genome shotgun (WGS) entry which is preliminary data.</text>
</comment>
<protein>
    <submittedName>
        <fullName evidence="1">Uncharacterized protein</fullName>
    </submittedName>
</protein>
<name>A0A016SFR0_9BILA</name>
<accession>A0A016SFR0</accession>
<gene>
    <name evidence="1" type="primary">Acey_s0235.g3165</name>
    <name evidence="1" type="ORF">Y032_0235g3165</name>
</gene>
<organism evidence="1 2">
    <name type="scientific">Ancylostoma ceylanicum</name>
    <dbReference type="NCBI Taxonomy" id="53326"/>
    <lineage>
        <taxon>Eukaryota</taxon>
        <taxon>Metazoa</taxon>
        <taxon>Ecdysozoa</taxon>
        <taxon>Nematoda</taxon>
        <taxon>Chromadorea</taxon>
        <taxon>Rhabditida</taxon>
        <taxon>Rhabditina</taxon>
        <taxon>Rhabditomorpha</taxon>
        <taxon>Strongyloidea</taxon>
        <taxon>Ancylostomatidae</taxon>
        <taxon>Ancylostomatinae</taxon>
        <taxon>Ancylostoma</taxon>
    </lineage>
</organism>
<sequence>MFVEQVHSCFGVLDSETLLICRKGAGRTSVFKFCIGVQGSQRHELQVLLHILADSDVLRKEVETGIHRLIMNLDEGLCLGDLMK</sequence>
<reference evidence="2" key="1">
    <citation type="journal article" date="2015" name="Nat. Genet.">
        <title>The genome and transcriptome of the zoonotic hookworm Ancylostoma ceylanicum identify infection-specific gene families.</title>
        <authorList>
            <person name="Schwarz E.M."/>
            <person name="Hu Y."/>
            <person name="Antoshechkin I."/>
            <person name="Miller M.M."/>
            <person name="Sternberg P.W."/>
            <person name="Aroian R.V."/>
        </authorList>
    </citation>
    <scope>NUCLEOTIDE SEQUENCE</scope>
    <source>
        <strain evidence="2">HY135</strain>
    </source>
</reference>
<keyword evidence="2" id="KW-1185">Reference proteome</keyword>